<accession>A0ABS6SMP2</accession>
<dbReference type="RefSeq" id="WP_218316100.1">
    <property type="nucleotide sequence ID" value="NZ_JAGSPB010000001.1"/>
</dbReference>
<comment type="pathway">
    <text evidence="1 8">Cofactor biosynthesis; tetrahydrofolate biosynthesis; 5,6,7,8-tetrahydrofolate from 7,8-dihydrofolate: step 1/1.</text>
</comment>
<comment type="caution">
    <text evidence="11">The sequence shown here is derived from an EMBL/GenBank/DDBJ whole genome shotgun (WGS) entry which is preliminary data.</text>
</comment>
<organism evidence="11 12">
    <name type="scientific">Erythrobacter ani</name>
    <dbReference type="NCBI Taxonomy" id="2827235"/>
    <lineage>
        <taxon>Bacteria</taxon>
        <taxon>Pseudomonadati</taxon>
        <taxon>Pseudomonadota</taxon>
        <taxon>Alphaproteobacteria</taxon>
        <taxon>Sphingomonadales</taxon>
        <taxon>Erythrobacteraceae</taxon>
        <taxon>Erythrobacter/Porphyrobacter group</taxon>
        <taxon>Erythrobacter</taxon>
    </lineage>
</organism>
<evidence type="ECO:0000256" key="8">
    <source>
        <dbReference type="PIRNR" id="PIRNR000194"/>
    </source>
</evidence>
<dbReference type="InterPro" id="IPR017925">
    <property type="entry name" value="DHFR_CS"/>
</dbReference>
<evidence type="ECO:0000256" key="7">
    <source>
        <dbReference type="ARBA" id="ARBA00025067"/>
    </source>
</evidence>
<sequence>MSQTAEPKIILIYARAANGAIGFEGRLPWHLPADLKRFKALTMGADGLGRPMIMGRKTFESLPGLLPGRRHIVLSRRENWDSDGAEIAHTVEEALALARRDNEAREICVVGGSAIYDVFRPLAERIEVTEIDCDYPGDTFMKPLGQEWMVTARKEFAADGDTPAYAFVTYKRAPDHEARGIA</sequence>
<evidence type="ECO:0000256" key="5">
    <source>
        <dbReference type="ARBA" id="ARBA00022857"/>
    </source>
</evidence>
<dbReference type="Pfam" id="PF00186">
    <property type="entry name" value="DHFR_1"/>
    <property type="match status" value="1"/>
</dbReference>
<gene>
    <name evidence="11" type="ORF">KCG45_05735</name>
</gene>
<keyword evidence="4 8" id="KW-0554">One-carbon metabolism</keyword>
<dbReference type="Proteomes" id="UP000699975">
    <property type="component" value="Unassembled WGS sequence"/>
</dbReference>
<evidence type="ECO:0000256" key="2">
    <source>
        <dbReference type="ARBA" id="ARBA00009539"/>
    </source>
</evidence>
<evidence type="ECO:0000256" key="3">
    <source>
        <dbReference type="ARBA" id="ARBA00012856"/>
    </source>
</evidence>
<keyword evidence="5 8" id="KW-0521">NADP</keyword>
<dbReference type="CDD" id="cd00209">
    <property type="entry name" value="DHFR"/>
    <property type="match status" value="1"/>
</dbReference>
<dbReference type="PIRSF" id="PIRSF000194">
    <property type="entry name" value="DHFR"/>
    <property type="match status" value="1"/>
</dbReference>
<dbReference type="InterPro" id="IPR012259">
    <property type="entry name" value="DHFR"/>
</dbReference>
<evidence type="ECO:0000256" key="9">
    <source>
        <dbReference type="RuleBase" id="RU004474"/>
    </source>
</evidence>
<evidence type="ECO:0000313" key="12">
    <source>
        <dbReference type="Proteomes" id="UP000699975"/>
    </source>
</evidence>
<comment type="catalytic activity">
    <reaction evidence="8">
        <text>(6S)-5,6,7,8-tetrahydrofolate + NADP(+) = 7,8-dihydrofolate + NADPH + H(+)</text>
        <dbReference type="Rhea" id="RHEA:15009"/>
        <dbReference type="ChEBI" id="CHEBI:15378"/>
        <dbReference type="ChEBI" id="CHEBI:57451"/>
        <dbReference type="ChEBI" id="CHEBI:57453"/>
        <dbReference type="ChEBI" id="CHEBI:57783"/>
        <dbReference type="ChEBI" id="CHEBI:58349"/>
        <dbReference type="EC" id="1.5.1.3"/>
    </reaction>
</comment>
<name>A0ABS6SMP2_9SPHN</name>
<comment type="function">
    <text evidence="7 8">Key enzyme in folate metabolism. Catalyzes an essential reaction for de novo glycine and purine synthesis, and for DNA precursor synthesis.</text>
</comment>
<evidence type="ECO:0000313" key="11">
    <source>
        <dbReference type="EMBL" id="MBV7265673.1"/>
    </source>
</evidence>
<comment type="similarity">
    <text evidence="2 8 9">Belongs to the dihydrofolate reductase family.</text>
</comment>
<keyword evidence="12" id="KW-1185">Reference proteome</keyword>
<evidence type="ECO:0000256" key="4">
    <source>
        <dbReference type="ARBA" id="ARBA00022563"/>
    </source>
</evidence>
<dbReference type="EMBL" id="JAGSPB010000001">
    <property type="protein sequence ID" value="MBV7265673.1"/>
    <property type="molecule type" value="Genomic_DNA"/>
</dbReference>
<feature type="domain" description="DHFR" evidence="10">
    <location>
        <begin position="8"/>
        <end position="172"/>
    </location>
</feature>
<dbReference type="EC" id="1.5.1.3" evidence="3 8"/>
<dbReference type="PROSITE" id="PS00075">
    <property type="entry name" value="DHFR_1"/>
    <property type="match status" value="1"/>
</dbReference>
<proteinExistence type="inferred from homology"/>
<dbReference type="PROSITE" id="PS51330">
    <property type="entry name" value="DHFR_2"/>
    <property type="match status" value="1"/>
</dbReference>
<reference evidence="11 12" key="1">
    <citation type="submission" date="2021-04" db="EMBL/GenBank/DDBJ databases">
        <authorList>
            <person name="Pira H."/>
            <person name="Risdian C."/>
            <person name="Wink J."/>
        </authorList>
    </citation>
    <scope>NUCLEOTIDE SEQUENCE [LARGE SCALE GENOMIC DNA]</scope>
    <source>
        <strain evidence="11 12">WH131</strain>
    </source>
</reference>
<dbReference type="PANTHER" id="PTHR48069:SF3">
    <property type="entry name" value="DIHYDROFOLATE REDUCTASE"/>
    <property type="match status" value="1"/>
</dbReference>
<evidence type="ECO:0000256" key="1">
    <source>
        <dbReference type="ARBA" id="ARBA00004903"/>
    </source>
</evidence>
<evidence type="ECO:0000259" key="10">
    <source>
        <dbReference type="PROSITE" id="PS51330"/>
    </source>
</evidence>
<evidence type="ECO:0000256" key="6">
    <source>
        <dbReference type="ARBA" id="ARBA00023002"/>
    </source>
</evidence>
<keyword evidence="6 8" id="KW-0560">Oxidoreductase</keyword>
<protein>
    <recommendedName>
        <fullName evidence="3 8">Dihydrofolate reductase</fullName>
        <ecNumber evidence="3 8">1.5.1.3</ecNumber>
    </recommendedName>
</protein>
<dbReference type="PANTHER" id="PTHR48069">
    <property type="entry name" value="DIHYDROFOLATE REDUCTASE"/>
    <property type="match status" value="1"/>
</dbReference>
<dbReference type="InterPro" id="IPR001796">
    <property type="entry name" value="DHFR_dom"/>
</dbReference>